<reference evidence="1 2" key="2">
    <citation type="journal article" date="2022" name="Mol. Ecol. Resour.">
        <title>The genomes of chicory, endive, great burdock and yacon provide insights into Asteraceae paleo-polyploidization history and plant inulin production.</title>
        <authorList>
            <person name="Fan W."/>
            <person name="Wang S."/>
            <person name="Wang H."/>
            <person name="Wang A."/>
            <person name="Jiang F."/>
            <person name="Liu H."/>
            <person name="Zhao H."/>
            <person name="Xu D."/>
            <person name="Zhang Y."/>
        </authorList>
    </citation>
    <scope>NUCLEOTIDE SEQUENCE [LARGE SCALE GENOMIC DNA]</scope>
    <source>
        <strain evidence="2">cv. Yunnan</strain>
        <tissue evidence="1">Leaves</tissue>
    </source>
</reference>
<dbReference type="Proteomes" id="UP001056120">
    <property type="component" value="Linkage Group LG01"/>
</dbReference>
<accession>A0ACB9K4K2</accession>
<organism evidence="1 2">
    <name type="scientific">Smallanthus sonchifolius</name>
    <dbReference type="NCBI Taxonomy" id="185202"/>
    <lineage>
        <taxon>Eukaryota</taxon>
        <taxon>Viridiplantae</taxon>
        <taxon>Streptophyta</taxon>
        <taxon>Embryophyta</taxon>
        <taxon>Tracheophyta</taxon>
        <taxon>Spermatophyta</taxon>
        <taxon>Magnoliopsida</taxon>
        <taxon>eudicotyledons</taxon>
        <taxon>Gunneridae</taxon>
        <taxon>Pentapetalae</taxon>
        <taxon>asterids</taxon>
        <taxon>campanulids</taxon>
        <taxon>Asterales</taxon>
        <taxon>Asteraceae</taxon>
        <taxon>Asteroideae</taxon>
        <taxon>Heliantheae alliance</taxon>
        <taxon>Millerieae</taxon>
        <taxon>Smallanthus</taxon>
    </lineage>
</organism>
<gene>
    <name evidence="1" type="ORF">L1987_01183</name>
</gene>
<dbReference type="EMBL" id="CM042018">
    <property type="protein sequence ID" value="KAI3827119.1"/>
    <property type="molecule type" value="Genomic_DNA"/>
</dbReference>
<protein>
    <submittedName>
        <fullName evidence="1">Uncharacterized protein</fullName>
    </submittedName>
</protein>
<keyword evidence="2" id="KW-1185">Reference proteome</keyword>
<name>A0ACB9K4K2_9ASTR</name>
<reference evidence="2" key="1">
    <citation type="journal article" date="2022" name="Mol. Ecol. Resour.">
        <title>The genomes of chicory, endive, great burdock and yacon provide insights into Asteraceae palaeo-polyploidization history and plant inulin production.</title>
        <authorList>
            <person name="Fan W."/>
            <person name="Wang S."/>
            <person name="Wang H."/>
            <person name="Wang A."/>
            <person name="Jiang F."/>
            <person name="Liu H."/>
            <person name="Zhao H."/>
            <person name="Xu D."/>
            <person name="Zhang Y."/>
        </authorList>
    </citation>
    <scope>NUCLEOTIDE SEQUENCE [LARGE SCALE GENOMIC DNA]</scope>
    <source>
        <strain evidence="2">cv. Yunnan</strain>
    </source>
</reference>
<proteinExistence type="predicted"/>
<sequence length="258" mass="26555">MATKTTSTWPKALGQSQSGEVGTSSHSHKQAQSKIGESGPPTRVFSTRAQSGLNLDDFPPLCLGLIHTWPTKPALKSIIVSNKFGALINSDELDGKASNTDGDEFENLVVPLVGLGDSQDDSLRSPYPPPLVLSPNRCNINKEVSSVPSVSVSLDYSEQDLDAKNTHGTAKNSSGTAGNSLAEKSGSAGGASFPGLSVSDSPGSPGVLTMHKETMMGSSPSEELSGFRSAGNTGGGHPAFFSGIQSSDFGKKDGATTS</sequence>
<evidence type="ECO:0000313" key="2">
    <source>
        <dbReference type="Proteomes" id="UP001056120"/>
    </source>
</evidence>
<evidence type="ECO:0000313" key="1">
    <source>
        <dbReference type="EMBL" id="KAI3827119.1"/>
    </source>
</evidence>
<comment type="caution">
    <text evidence="1">The sequence shown here is derived from an EMBL/GenBank/DDBJ whole genome shotgun (WGS) entry which is preliminary data.</text>
</comment>